<name>A0AA41S0R7_PAPNU</name>
<dbReference type="AlphaFoldDB" id="A0AA41S0R7"/>
<evidence type="ECO:0000313" key="1">
    <source>
        <dbReference type="EMBL" id="MCL7030607.1"/>
    </source>
</evidence>
<dbReference type="EMBL" id="JAJJMA010103600">
    <property type="protein sequence ID" value="MCL7030607.1"/>
    <property type="molecule type" value="Genomic_DNA"/>
</dbReference>
<evidence type="ECO:0008006" key="3">
    <source>
        <dbReference type="Google" id="ProtNLM"/>
    </source>
</evidence>
<dbReference type="InterPro" id="IPR052147">
    <property type="entry name" value="PP2-like/Lectin"/>
</dbReference>
<reference evidence="1" key="1">
    <citation type="submission" date="2022-03" db="EMBL/GenBank/DDBJ databases">
        <title>A functionally conserved STORR gene fusion in Papaver species that diverged 16.8 million years ago.</title>
        <authorList>
            <person name="Catania T."/>
        </authorList>
    </citation>
    <scope>NUCLEOTIDE SEQUENCE</scope>
    <source>
        <strain evidence="1">S-191538</strain>
    </source>
</reference>
<dbReference type="GO" id="GO:0030246">
    <property type="term" value="F:carbohydrate binding"/>
    <property type="evidence" value="ECO:0007669"/>
    <property type="project" value="InterPro"/>
</dbReference>
<dbReference type="InterPro" id="IPR025886">
    <property type="entry name" value="PP2-like"/>
</dbReference>
<proteinExistence type="predicted"/>
<organism evidence="1 2">
    <name type="scientific">Papaver nudicaule</name>
    <name type="common">Iceland poppy</name>
    <dbReference type="NCBI Taxonomy" id="74823"/>
    <lineage>
        <taxon>Eukaryota</taxon>
        <taxon>Viridiplantae</taxon>
        <taxon>Streptophyta</taxon>
        <taxon>Embryophyta</taxon>
        <taxon>Tracheophyta</taxon>
        <taxon>Spermatophyta</taxon>
        <taxon>Magnoliopsida</taxon>
        <taxon>Ranunculales</taxon>
        <taxon>Papaveraceae</taxon>
        <taxon>Papaveroideae</taxon>
        <taxon>Papaver</taxon>
    </lineage>
</organism>
<evidence type="ECO:0000313" key="2">
    <source>
        <dbReference type="Proteomes" id="UP001177140"/>
    </source>
</evidence>
<comment type="caution">
    <text evidence="1">The sequence shown here is derived from an EMBL/GenBank/DDBJ whole genome shotgun (WGS) entry which is preliminary data.</text>
</comment>
<dbReference type="Proteomes" id="UP001177140">
    <property type="component" value="Unassembled WGS sequence"/>
</dbReference>
<protein>
    <recommendedName>
        <fullName evidence="3">Protein PHLOEM PROTEIN 2-LIKE A1-like</fullName>
    </recommendedName>
</protein>
<dbReference type="PANTHER" id="PTHR48478:SF1">
    <property type="entry name" value="LECTIN-LIKE"/>
    <property type="match status" value="1"/>
</dbReference>
<accession>A0AA41S0R7</accession>
<gene>
    <name evidence="1" type="ORF">MKW94_028105</name>
</gene>
<dbReference type="PANTHER" id="PTHR48478">
    <property type="entry name" value="LECTIN-LIKE"/>
    <property type="match status" value="1"/>
</dbReference>
<keyword evidence="2" id="KW-1185">Reference proteome</keyword>
<sequence>MITWLIIVQFSVSRSSPSLLDHITRDADMNIELLARRRRGIFLNQNKEKCWIDSSGRNCFMLFPRSLQIAWEEDTRYWTWLSIIEPSASDDVEIEVPELVKVCYLGVSGIIDISKLSPGIKYEVVFLVMFREDSYGWEAPVDVCLVHPDGQRLIQKTNLQNMPKAQWIEIHVGDFQTSQQPGDQGKEVSFIMSEHGGHWKSGLVIEGAIIRPKK</sequence>
<dbReference type="Pfam" id="PF14299">
    <property type="entry name" value="PP2"/>
    <property type="match status" value="1"/>
</dbReference>